<accession>A0A5B7EFH2</accession>
<name>A0A5B7EFH2_PORTR</name>
<gene>
    <name evidence="1" type="ORF">E2C01_024682</name>
</gene>
<evidence type="ECO:0000313" key="2">
    <source>
        <dbReference type="Proteomes" id="UP000324222"/>
    </source>
</evidence>
<comment type="caution">
    <text evidence="1">The sequence shown here is derived from an EMBL/GenBank/DDBJ whole genome shotgun (WGS) entry which is preliminary data.</text>
</comment>
<evidence type="ECO:0000313" key="1">
    <source>
        <dbReference type="EMBL" id="MPC31394.1"/>
    </source>
</evidence>
<proteinExistence type="predicted"/>
<organism evidence="1 2">
    <name type="scientific">Portunus trituberculatus</name>
    <name type="common">Swimming crab</name>
    <name type="synonym">Neptunus trituberculatus</name>
    <dbReference type="NCBI Taxonomy" id="210409"/>
    <lineage>
        <taxon>Eukaryota</taxon>
        <taxon>Metazoa</taxon>
        <taxon>Ecdysozoa</taxon>
        <taxon>Arthropoda</taxon>
        <taxon>Crustacea</taxon>
        <taxon>Multicrustacea</taxon>
        <taxon>Malacostraca</taxon>
        <taxon>Eumalacostraca</taxon>
        <taxon>Eucarida</taxon>
        <taxon>Decapoda</taxon>
        <taxon>Pleocyemata</taxon>
        <taxon>Brachyura</taxon>
        <taxon>Eubrachyura</taxon>
        <taxon>Portunoidea</taxon>
        <taxon>Portunidae</taxon>
        <taxon>Portuninae</taxon>
        <taxon>Portunus</taxon>
    </lineage>
</organism>
<dbReference type="AlphaFoldDB" id="A0A5B7EFH2"/>
<dbReference type="Proteomes" id="UP000324222">
    <property type="component" value="Unassembled WGS sequence"/>
</dbReference>
<sequence>MGFSHLSLSPLPTPFIHAPAMADPKRMQNPDCYLHPNWEENLRPFPVSLPFPFPSLIGSSIIHVLFSAPPSTLPLPGPRDGRRLKDVIDCYTCYRRHLEERGCLGPRRRRVVRDWGACGGG</sequence>
<reference evidence="1 2" key="1">
    <citation type="submission" date="2019-05" db="EMBL/GenBank/DDBJ databases">
        <title>Another draft genome of Portunus trituberculatus and its Hox gene families provides insights of decapod evolution.</title>
        <authorList>
            <person name="Jeong J.-H."/>
            <person name="Song I."/>
            <person name="Kim S."/>
            <person name="Choi T."/>
            <person name="Kim D."/>
            <person name="Ryu S."/>
            <person name="Kim W."/>
        </authorList>
    </citation>
    <scope>NUCLEOTIDE SEQUENCE [LARGE SCALE GENOMIC DNA]</scope>
    <source>
        <tissue evidence="1">Muscle</tissue>
    </source>
</reference>
<dbReference type="EMBL" id="VSRR010002426">
    <property type="protein sequence ID" value="MPC31394.1"/>
    <property type="molecule type" value="Genomic_DNA"/>
</dbReference>
<keyword evidence="2" id="KW-1185">Reference proteome</keyword>
<protein>
    <submittedName>
        <fullName evidence="1">Uncharacterized protein</fullName>
    </submittedName>
</protein>